<gene>
    <name evidence="2" type="ORF">EV699_10140</name>
</gene>
<dbReference type="AlphaFoldDB" id="A0A4R2L7Y2"/>
<comment type="caution">
    <text evidence="2">The sequence shown here is derived from an EMBL/GenBank/DDBJ whole genome shotgun (WGS) entry which is preliminary data.</text>
</comment>
<sequence length="72" mass="8010">MSREESGGAPNLWQVVKSVLWSFLGVQSERNRERDFSRGKPVHFIVVGAVMTLLFILLLWGVVRLVLSAAGV</sequence>
<dbReference type="Proteomes" id="UP000295765">
    <property type="component" value="Unassembled WGS sequence"/>
</dbReference>
<dbReference type="RefSeq" id="WP_132537932.1">
    <property type="nucleotide sequence ID" value="NZ_SLWY01000001.1"/>
</dbReference>
<keyword evidence="1" id="KW-1133">Transmembrane helix</keyword>
<dbReference type="OrthoDB" id="5625885at2"/>
<keyword evidence="1" id="KW-0472">Membrane</keyword>
<dbReference type="Pfam" id="PF11174">
    <property type="entry name" value="DUF2970"/>
    <property type="match status" value="1"/>
</dbReference>
<keyword evidence="3" id="KW-1185">Reference proteome</keyword>
<name>A0A4R2L7Y2_9GAMM</name>
<organism evidence="2 3">
    <name type="scientific">Plasticicumulans lactativorans</name>
    <dbReference type="NCBI Taxonomy" id="1133106"/>
    <lineage>
        <taxon>Bacteria</taxon>
        <taxon>Pseudomonadati</taxon>
        <taxon>Pseudomonadota</taxon>
        <taxon>Gammaproteobacteria</taxon>
        <taxon>Candidatus Competibacteraceae</taxon>
        <taxon>Plasticicumulans</taxon>
    </lineage>
</organism>
<feature type="transmembrane region" description="Helical" evidence="1">
    <location>
        <begin position="42"/>
        <end position="63"/>
    </location>
</feature>
<reference evidence="2 3" key="1">
    <citation type="submission" date="2019-03" db="EMBL/GenBank/DDBJ databases">
        <title>Genomic Encyclopedia of Type Strains, Phase IV (KMG-IV): sequencing the most valuable type-strain genomes for metagenomic binning, comparative biology and taxonomic classification.</title>
        <authorList>
            <person name="Goeker M."/>
        </authorList>
    </citation>
    <scope>NUCLEOTIDE SEQUENCE [LARGE SCALE GENOMIC DNA]</scope>
    <source>
        <strain evidence="2 3">DSM 25287</strain>
    </source>
</reference>
<evidence type="ECO:0000256" key="1">
    <source>
        <dbReference type="SAM" id="Phobius"/>
    </source>
</evidence>
<evidence type="ECO:0000313" key="2">
    <source>
        <dbReference type="EMBL" id="TCO83656.1"/>
    </source>
</evidence>
<keyword evidence="1" id="KW-0812">Transmembrane</keyword>
<protein>
    <submittedName>
        <fullName evidence="2">DUF2970 family protein</fullName>
    </submittedName>
</protein>
<proteinExistence type="predicted"/>
<evidence type="ECO:0000313" key="3">
    <source>
        <dbReference type="Proteomes" id="UP000295765"/>
    </source>
</evidence>
<dbReference type="InterPro" id="IPR021344">
    <property type="entry name" value="DUF2970"/>
</dbReference>
<dbReference type="EMBL" id="SLWY01000001">
    <property type="protein sequence ID" value="TCO83656.1"/>
    <property type="molecule type" value="Genomic_DNA"/>
</dbReference>
<accession>A0A4R2L7Y2</accession>